<dbReference type="Proteomes" id="UP000319210">
    <property type="component" value="Unassembled WGS sequence"/>
</dbReference>
<dbReference type="EMBL" id="BJMM01000024">
    <property type="protein sequence ID" value="GEB51799.1"/>
    <property type="molecule type" value="Genomic_DNA"/>
</dbReference>
<organism evidence="1 2">
    <name type="scientific">Streptomyces cacaoi</name>
    <dbReference type="NCBI Taxonomy" id="1898"/>
    <lineage>
        <taxon>Bacteria</taxon>
        <taxon>Bacillati</taxon>
        <taxon>Actinomycetota</taxon>
        <taxon>Actinomycetes</taxon>
        <taxon>Kitasatosporales</taxon>
        <taxon>Streptomycetaceae</taxon>
        <taxon>Streptomyces</taxon>
    </lineage>
</organism>
<protein>
    <submittedName>
        <fullName evidence="1">Uncharacterized protein</fullName>
    </submittedName>
</protein>
<evidence type="ECO:0000313" key="2">
    <source>
        <dbReference type="Proteomes" id="UP000319210"/>
    </source>
</evidence>
<sequence length="140" mass="14649">MAERTAPQRALCGGRLAADAYRPRLGDLALDLVADSRIGVVVGLPGEFAQSYHLRTPGGGIDWRAKGDGTTLRPVSVPVTHATPGNGGARYDAPTGTAAFPITVHHADGGVSDSSLVLTCDEVARWGEQFASLLAQERSR</sequence>
<name>A0A4Y3R3C3_STRCI</name>
<gene>
    <name evidence="1" type="ORF">SCA03_43500</name>
</gene>
<evidence type="ECO:0000313" key="1">
    <source>
        <dbReference type="EMBL" id="GEB51799.1"/>
    </source>
</evidence>
<accession>A0A4Y3R3C3</accession>
<proteinExistence type="predicted"/>
<reference evidence="1 2" key="1">
    <citation type="submission" date="2019-06" db="EMBL/GenBank/DDBJ databases">
        <title>Whole genome shotgun sequence of Streptomyces cacaoi subsp. cacaoi NBRC 12748.</title>
        <authorList>
            <person name="Hosoyama A."/>
            <person name="Uohara A."/>
            <person name="Ohji S."/>
            <person name="Ichikawa N."/>
        </authorList>
    </citation>
    <scope>NUCLEOTIDE SEQUENCE [LARGE SCALE GENOMIC DNA]</scope>
    <source>
        <strain evidence="1 2">NBRC 12748</strain>
    </source>
</reference>
<keyword evidence="2" id="KW-1185">Reference proteome</keyword>
<comment type="caution">
    <text evidence="1">The sequence shown here is derived from an EMBL/GenBank/DDBJ whole genome shotgun (WGS) entry which is preliminary data.</text>
</comment>
<dbReference type="AlphaFoldDB" id="A0A4Y3R3C3"/>